<keyword evidence="2" id="KW-1185">Reference proteome</keyword>
<proteinExistence type="predicted"/>
<gene>
    <name evidence="1" type="ORF">EIK79_12390</name>
</gene>
<dbReference type="AlphaFoldDB" id="A0A3P3R7U4"/>
<evidence type="ECO:0008006" key="3">
    <source>
        <dbReference type="Google" id="ProtNLM"/>
    </source>
</evidence>
<comment type="caution">
    <text evidence="1">The sequence shown here is derived from an EMBL/GenBank/DDBJ whole genome shotgun (WGS) entry which is preliminary data.</text>
</comment>
<dbReference type="Proteomes" id="UP000282322">
    <property type="component" value="Unassembled WGS sequence"/>
</dbReference>
<dbReference type="InterPro" id="IPR011042">
    <property type="entry name" value="6-blade_b-propeller_TolB-like"/>
</dbReference>
<evidence type="ECO:0000313" key="1">
    <source>
        <dbReference type="EMBL" id="RRJ29435.1"/>
    </source>
</evidence>
<name>A0A3P3R7U4_9EURY</name>
<sequence length="225" mass="25113">MHPERDELLVRYRRGRSQLYRLTLSTNQVEPVSDHLLVRKARCSPSGGWIAINTAYSETAPNEQLQTAIVTDSGGSHSESLTSDPVEFAKWSPSNNQLLIRAADDRDRFGVYDVASDRLRWIQTEVSHCQPIDFLPSGDGIFVLQDGTPHIYPIEENATGSSIPGMNTTSVTAATVTDRSLVFQQHDTEGNASLTCSNTFDIYRNNIVCYQDSHYLANYGRPLMD</sequence>
<reference evidence="1 2" key="1">
    <citation type="submission" date="2018-11" db="EMBL/GenBank/DDBJ databases">
        <title>Taxonoimc description of Halomarina strain SPP-AMP-1.</title>
        <authorList>
            <person name="Pal Y."/>
            <person name="Srinivasana K."/>
            <person name="Verma A."/>
            <person name="Kumar P."/>
        </authorList>
    </citation>
    <scope>NUCLEOTIDE SEQUENCE [LARGE SCALE GENOMIC DNA]</scope>
    <source>
        <strain evidence="1 2">SPP-AMP-1</strain>
    </source>
</reference>
<dbReference type="SUPFAM" id="SSF69304">
    <property type="entry name" value="Tricorn protease N-terminal domain"/>
    <property type="match status" value="1"/>
</dbReference>
<evidence type="ECO:0000313" key="2">
    <source>
        <dbReference type="Proteomes" id="UP000282322"/>
    </source>
</evidence>
<organism evidence="1 2">
    <name type="scientific">Halocatena pleomorpha</name>
    <dbReference type="NCBI Taxonomy" id="1785090"/>
    <lineage>
        <taxon>Archaea</taxon>
        <taxon>Methanobacteriati</taxon>
        <taxon>Methanobacteriota</taxon>
        <taxon>Stenosarchaea group</taxon>
        <taxon>Halobacteria</taxon>
        <taxon>Halobacteriales</taxon>
        <taxon>Natronomonadaceae</taxon>
        <taxon>Halocatena</taxon>
    </lineage>
</organism>
<accession>A0A3P3R7U4</accession>
<dbReference type="Gene3D" id="2.120.10.30">
    <property type="entry name" value="TolB, C-terminal domain"/>
    <property type="match status" value="1"/>
</dbReference>
<dbReference type="EMBL" id="RRCH01000028">
    <property type="protein sequence ID" value="RRJ29435.1"/>
    <property type="molecule type" value="Genomic_DNA"/>
</dbReference>
<protein>
    <recommendedName>
        <fullName evidence="3">Dipeptidylpeptidase IV N-terminal domain-containing protein</fullName>
    </recommendedName>
</protein>